<evidence type="ECO:0000256" key="5">
    <source>
        <dbReference type="SAM" id="MobiDB-lite"/>
    </source>
</evidence>
<comment type="caution">
    <text evidence="6">The sequence shown here is derived from an EMBL/GenBank/DDBJ whole genome shotgun (WGS) entry which is preliminary data.</text>
</comment>
<evidence type="ECO:0000313" key="7">
    <source>
        <dbReference type="Proteomes" id="UP001291926"/>
    </source>
</evidence>
<dbReference type="Gene3D" id="3.30.1120.90">
    <property type="entry name" value="Nucleosome assembly protein"/>
    <property type="match status" value="1"/>
</dbReference>
<reference evidence="6 7" key="1">
    <citation type="journal article" date="2023" name="bioRxiv">
        <title>Genome report: Whole genome sequence and annotation of Penstemon davidsonii.</title>
        <authorList>
            <person name="Ostevik K.L."/>
            <person name="Alabady M."/>
            <person name="Zhang M."/>
            <person name="Rausher M.D."/>
        </authorList>
    </citation>
    <scope>NUCLEOTIDE SEQUENCE [LARGE SCALE GENOMIC DNA]</scope>
    <source>
        <strain evidence="6">DNT005</strain>
        <tissue evidence="6">Whole leaf</tissue>
    </source>
</reference>
<accession>A0ABR0DNB4</accession>
<feature type="region of interest" description="Disordered" evidence="5">
    <location>
        <begin position="221"/>
        <end position="274"/>
    </location>
</feature>
<feature type="compositionally biased region" description="Acidic residues" evidence="5">
    <location>
        <begin position="233"/>
        <end position="274"/>
    </location>
</feature>
<evidence type="ECO:0000256" key="3">
    <source>
        <dbReference type="RuleBase" id="RU003876"/>
    </source>
</evidence>
<feature type="compositionally biased region" description="Basic residues" evidence="5">
    <location>
        <begin position="1"/>
        <end position="10"/>
    </location>
</feature>
<comment type="similarity">
    <text evidence="1 3">Belongs to the nucleosome assembly protein (NAP) family.</text>
</comment>
<evidence type="ECO:0000256" key="2">
    <source>
        <dbReference type="ARBA" id="ARBA00023186"/>
    </source>
</evidence>
<proteinExistence type="inferred from homology"/>
<feature type="region of interest" description="Disordered" evidence="5">
    <location>
        <begin position="1"/>
        <end position="22"/>
    </location>
</feature>
<dbReference type="Proteomes" id="UP001291926">
    <property type="component" value="Unassembled WGS sequence"/>
</dbReference>
<dbReference type="EMBL" id="JAYDYQ010001087">
    <property type="protein sequence ID" value="KAK4490710.1"/>
    <property type="molecule type" value="Genomic_DNA"/>
</dbReference>
<dbReference type="Gene3D" id="1.20.5.1500">
    <property type="match status" value="1"/>
</dbReference>
<dbReference type="PANTHER" id="PTHR11875">
    <property type="entry name" value="TESTIS-SPECIFIC Y-ENCODED PROTEIN"/>
    <property type="match status" value="1"/>
</dbReference>
<keyword evidence="4" id="KW-0175">Coiled coil</keyword>
<keyword evidence="2" id="KW-0143">Chaperone</keyword>
<feature type="coiled-coil region" evidence="4">
    <location>
        <begin position="26"/>
        <end position="60"/>
    </location>
</feature>
<dbReference type="Pfam" id="PF00956">
    <property type="entry name" value="NAP"/>
    <property type="match status" value="1"/>
</dbReference>
<name>A0ABR0DNB4_9LAMI</name>
<gene>
    <name evidence="6" type="ORF">RD792_001410</name>
</gene>
<evidence type="ECO:0000313" key="6">
    <source>
        <dbReference type="EMBL" id="KAK4490710.1"/>
    </source>
</evidence>
<dbReference type="InterPro" id="IPR002164">
    <property type="entry name" value="NAP_family"/>
</dbReference>
<dbReference type="SUPFAM" id="SSF143113">
    <property type="entry name" value="NAP-like"/>
    <property type="match status" value="1"/>
</dbReference>
<keyword evidence="7" id="KW-1185">Reference proteome</keyword>
<protein>
    <submittedName>
        <fullName evidence="6">Uncharacterized protein</fullName>
    </submittedName>
</protein>
<evidence type="ECO:0000256" key="4">
    <source>
        <dbReference type="SAM" id="Coils"/>
    </source>
</evidence>
<evidence type="ECO:0000256" key="1">
    <source>
        <dbReference type="ARBA" id="ARBA00009947"/>
    </source>
</evidence>
<organism evidence="6 7">
    <name type="scientific">Penstemon davidsonii</name>
    <dbReference type="NCBI Taxonomy" id="160366"/>
    <lineage>
        <taxon>Eukaryota</taxon>
        <taxon>Viridiplantae</taxon>
        <taxon>Streptophyta</taxon>
        <taxon>Embryophyta</taxon>
        <taxon>Tracheophyta</taxon>
        <taxon>Spermatophyta</taxon>
        <taxon>Magnoliopsida</taxon>
        <taxon>eudicotyledons</taxon>
        <taxon>Gunneridae</taxon>
        <taxon>Pentapetalae</taxon>
        <taxon>asterids</taxon>
        <taxon>lamiids</taxon>
        <taxon>Lamiales</taxon>
        <taxon>Plantaginaceae</taxon>
        <taxon>Cheloneae</taxon>
        <taxon>Penstemon</taxon>
    </lineage>
</organism>
<sequence>MGAGRAKKPRTAAGEDGGDQFERDELFVAVEKLQEVQEEIEKVNEEANEKVLEIEQKYNESRKPVYVRRNKIISSIPGFWATAFLSHPTLGDMLTEEDQKIFKYLDSLDVEDFQDLKSGYCITFNFQPNPFFENTKLTKTIKFFDEGTLSATGTAIIWKDGMGPAADVSNNGKKGNKRPLSKESFFSWFSNPKQEEPVEIEEDVVETPITSLNTAELIKEDLWPNPIKYLNNGDDEEETGEDEEDTEDDDEEATEDDEGEEDEDEEEGSEEDES</sequence>
<dbReference type="InterPro" id="IPR037231">
    <property type="entry name" value="NAP-like_sf"/>
</dbReference>